<dbReference type="PANTHER" id="PTHR32054:SF4">
    <property type="entry name" value="OS07G0677900 PROTEIN"/>
    <property type="match status" value="1"/>
</dbReference>
<dbReference type="AlphaFoldDB" id="A0A8T3B0F8"/>
<evidence type="ECO:0008006" key="6">
    <source>
        <dbReference type="Google" id="ProtNLM"/>
    </source>
</evidence>
<evidence type="ECO:0000256" key="3">
    <source>
        <dbReference type="SAM" id="Coils"/>
    </source>
</evidence>
<protein>
    <recommendedName>
        <fullName evidence="6">WEB family protein</fullName>
    </recommendedName>
</protein>
<organism evidence="4 5">
    <name type="scientific">Dendrobium nobile</name>
    <name type="common">Orchid</name>
    <dbReference type="NCBI Taxonomy" id="94219"/>
    <lineage>
        <taxon>Eukaryota</taxon>
        <taxon>Viridiplantae</taxon>
        <taxon>Streptophyta</taxon>
        <taxon>Embryophyta</taxon>
        <taxon>Tracheophyta</taxon>
        <taxon>Spermatophyta</taxon>
        <taxon>Magnoliopsida</taxon>
        <taxon>Liliopsida</taxon>
        <taxon>Asparagales</taxon>
        <taxon>Orchidaceae</taxon>
        <taxon>Epidendroideae</taxon>
        <taxon>Malaxideae</taxon>
        <taxon>Dendrobiinae</taxon>
        <taxon>Dendrobium</taxon>
    </lineage>
</organism>
<keyword evidence="2 3" id="KW-0175">Coiled coil</keyword>
<dbReference type="Pfam" id="PF05701">
    <property type="entry name" value="WEMBL"/>
    <property type="match status" value="1"/>
</dbReference>
<reference evidence="4" key="1">
    <citation type="journal article" date="2022" name="Front. Genet.">
        <title>Chromosome-Scale Assembly of the Dendrobium nobile Genome Provides Insights Into the Molecular Mechanism of the Biosynthesis of the Medicinal Active Ingredient of Dendrobium.</title>
        <authorList>
            <person name="Xu Q."/>
            <person name="Niu S.-C."/>
            <person name="Li K.-L."/>
            <person name="Zheng P.-J."/>
            <person name="Zhang X.-J."/>
            <person name="Jia Y."/>
            <person name="Liu Y."/>
            <person name="Niu Y.-X."/>
            <person name="Yu L.-H."/>
            <person name="Chen D.-F."/>
            <person name="Zhang G.-Q."/>
        </authorList>
    </citation>
    <scope>NUCLEOTIDE SEQUENCE</scope>
    <source>
        <tissue evidence="4">Leaf</tissue>
    </source>
</reference>
<feature type="coiled-coil region" evidence="3">
    <location>
        <begin position="326"/>
        <end position="399"/>
    </location>
</feature>
<dbReference type="Proteomes" id="UP000829196">
    <property type="component" value="Unassembled WGS sequence"/>
</dbReference>
<comment type="similarity">
    <text evidence="1">Belongs to the WEB family.</text>
</comment>
<dbReference type="GO" id="GO:0009903">
    <property type="term" value="P:chloroplast avoidance movement"/>
    <property type="evidence" value="ECO:0007669"/>
    <property type="project" value="TreeGrafter"/>
</dbReference>
<accession>A0A8T3B0F8</accession>
<gene>
    <name evidence="4" type="ORF">KFK09_016812</name>
</gene>
<keyword evidence="5" id="KW-1185">Reference proteome</keyword>
<evidence type="ECO:0000313" key="4">
    <source>
        <dbReference type="EMBL" id="KAI0501867.1"/>
    </source>
</evidence>
<comment type="caution">
    <text evidence="4">The sequence shown here is derived from an EMBL/GenBank/DDBJ whole genome shotgun (WGS) entry which is preliminary data.</text>
</comment>
<dbReference type="EMBL" id="JAGYWB010000012">
    <property type="protein sequence ID" value="KAI0501867.1"/>
    <property type="molecule type" value="Genomic_DNA"/>
</dbReference>
<dbReference type="PANTHER" id="PTHR32054">
    <property type="entry name" value="HEAVY CHAIN, PUTATIVE, EXPRESSED-RELATED-RELATED"/>
    <property type="match status" value="1"/>
</dbReference>
<feature type="coiled-coil region" evidence="3">
    <location>
        <begin position="167"/>
        <end position="215"/>
    </location>
</feature>
<evidence type="ECO:0000256" key="2">
    <source>
        <dbReference type="ARBA" id="ARBA00023054"/>
    </source>
</evidence>
<dbReference type="GO" id="GO:0005829">
    <property type="term" value="C:cytosol"/>
    <property type="evidence" value="ECO:0007669"/>
    <property type="project" value="TreeGrafter"/>
</dbReference>
<dbReference type="InterPro" id="IPR008545">
    <property type="entry name" value="Web"/>
</dbReference>
<sequence>MTAGRAVIDLSATSMERFGGKAFWKSQIKQQLPHQKHDFVDDIKLMKIKQQAINLDMDFILKERENIVVLKELEMKKRIANDLKLQLPKETSKSIQVADRTNSDFLKLRLNPDAEKTRPNYLQKCASSVFLTTSVRKSPSLILMELQQAKMNLARSTCGISGIRASVEELKGMIAKEEAMLEKSRERLRLGTSKVLSLEENLKKITTELKLIQDAQSRHHKTSECVSKRITELGLEKEGFKMIAEVAKADAARLISHIDHMKTCIKAAEAAQVALVAEKVTLSFEEYTQLICKGRQSDEKSKKTIEAAMARVREASQSNHSLHMKIEEAIVEVGASRKALKEAQKREEVANREKLAAEEALQIWLSKQKNNTSAMATTAIESNKEMLKEALEREELENRGKLSGDEDLPWWTIKQKQKTHSVQNSTKFKNSNAVPHRTETRILDVNGMSLATTGRPSRLSIGQILTIKLMDTEEYEKGIGERAIERPRISLGQLLSQRHELMSPTRTNVNNACTKFSRKRKMFGFICLSLILAKQNKRGKNRRRAWSLQSNCRALVM</sequence>
<evidence type="ECO:0000313" key="5">
    <source>
        <dbReference type="Proteomes" id="UP000829196"/>
    </source>
</evidence>
<proteinExistence type="inferred from homology"/>
<evidence type="ECO:0000256" key="1">
    <source>
        <dbReference type="ARBA" id="ARBA00005485"/>
    </source>
</evidence>
<dbReference type="OrthoDB" id="649232at2759"/>
<dbReference type="SMR" id="A0A8T3B0F8"/>
<dbReference type="GO" id="GO:0009904">
    <property type="term" value="P:chloroplast accumulation movement"/>
    <property type="evidence" value="ECO:0007669"/>
    <property type="project" value="TreeGrafter"/>
</dbReference>
<name>A0A8T3B0F8_DENNO</name>